<reference evidence="9 10" key="1">
    <citation type="journal article" date="2017" name="Gigascience">
        <title>Draft genome of the honey bee ectoparasitic mite, Tropilaelaps mercedesae, is shaped by the parasitic life history.</title>
        <authorList>
            <person name="Dong X."/>
            <person name="Armstrong S.D."/>
            <person name="Xia D."/>
            <person name="Makepeace B.L."/>
            <person name="Darby A.C."/>
            <person name="Kadowaki T."/>
        </authorList>
    </citation>
    <scope>NUCLEOTIDE SEQUENCE [LARGE SCALE GENOMIC DNA]</scope>
    <source>
        <strain evidence="9">Wuxi-XJTLU</strain>
    </source>
</reference>
<keyword evidence="3" id="KW-0879">Wnt signaling pathway</keyword>
<feature type="signal peptide" evidence="8">
    <location>
        <begin position="1"/>
        <end position="18"/>
    </location>
</feature>
<gene>
    <name evidence="9" type="ORF">BIW11_03880</name>
</gene>
<dbReference type="GO" id="GO:0016055">
    <property type="term" value="P:Wnt signaling pathway"/>
    <property type="evidence" value="ECO:0007669"/>
    <property type="project" value="UniProtKB-KW"/>
</dbReference>
<comment type="caution">
    <text evidence="9">The sequence shown here is derived from an EMBL/GenBank/DDBJ whole genome shotgun (WGS) entry which is preliminary data.</text>
</comment>
<dbReference type="Gene3D" id="6.10.250.640">
    <property type="match status" value="1"/>
</dbReference>
<dbReference type="InParanoid" id="A0A1V9XEY5"/>
<name>A0A1V9XEY5_9ACAR</name>
<proteinExistence type="inferred from homology"/>
<keyword evidence="6" id="KW-0143">Chaperone</keyword>
<dbReference type="GO" id="GO:0005783">
    <property type="term" value="C:endoplasmic reticulum"/>
    <property type="evidence" value="ECO:0007669"/>
    <property type="project" value="UniProtKB-SubCell"/>
</dbReference>
<feature type="region of interest" description="Disordered" evidence="7">
    <location>
        <begin position="40"/>
        <end position="77"/>
    </location>
</feature>
<dbReference type="AlphaFoldDB" id="A0A1V9XEY5"/>
<organism evidence="9 10">
    <name type="scientific">Tropilaelaps mercedesae</name>
    <dbReference type="NCBI Taxonomy" id="418985"/>
    <lineage>
        <taxon>Eukaryota</taxon>
        <taxon>Metazoa</taxon>
        <taxon>Ecdysozoa</taxon>
        <taxon>Arthropoda</taxon>
        <taxon>Chelicerata</taxon>
        <taxon>Arachnida</taxon>
        <taxon>Acari</taxon>
        <taxon>Parasitiformes</taxon>
        <taxon>Mesostigmata</taxon>
        <taxon>Gamasina</taxon>
        <taxon>Dermanyssoidea</taxon>
        <taxon>Laelapidae</taxon>
        <taxon>Tropilaelaps</taxon>
    </lineage>
</organism>
<dbReference type="PANTHER" id="PTHR17600">
    <property type="entry name" value="MESODERM DEVELOPMENT CANDIDATE 2"/>
    <property type="match status" value="1"/>
</dbReference>
<sequence>MRGTHLFVLMALATLVPAKRPSEKPDWAKKDPIHYTDADMERLLEQWDESEEVDEDDLPEHKRPPPKLDMSSLDPSKPEDFLKMSKKGQTLMTFCTVTEPTTRERTERLSSLWQTALHNNHIQVERYMIADERFIFMFKDGAQAWEAKDFLVQQEELEQILIENKPYYGKRAKNANKDEL</sequence>
<dbReference type="Proteomes" id="UP000192247">
    <property type="component" value="Unassembled WGS sequence"/>
</dbReference>
<protein>
    <submittedName>
        <fullName evidence="9">LDLR chaperone boca-like</fullName>
    </submittedName>
</protein>
<feature type="chain" id="PRO_5012709418" evidence="8">
    <location>
        <begin position="19"/>
        <end position="180"/>
    </location>
</feature>
<accession>A0A1V9XEY5</accession>
<evidence type="ECO:0000313" key="10">
    <source>
        <dbReference type="Proteomes" id="UP000192247"/>
    </source>
</evidence>
<comment type="subcellular location">
    <subcellularLocation>
        <location evidence="1">Endoplasmic reticulum</location>
    </subcellularLocation>
</comment>
<evidence type="ECO:0000256" key="8">
    <source>
        <dbReference type="SAM" id="SignalP"/>
    </source>
</evidence>
<dbReference type="InterPro" id="IPR019330">
    <property type="entry name" value="MESD"/>
</dbReference>
<dbReference type="GO" id="GO:0006457">
    <property type="term" value="P:protein folding"/>
    <property type="evidence" value="ECO:0007669"/>
    <property type="project" value="InterPro"/>
</dbReference>
<evidence type="ECO:0000256" key="3">
    <source>
        <dbReference type="ARBA" id="ARBA00022687"/>
    </source>
</evidence>
<evidence type="ECO:0000256" key="5">
    <source>
        <dbReference type="ARBA" id="ARBA00022824"/>
    </source>
</evidence>
<keyword evidence="4 8" id="KW-0732">Signal</keyword>
<evidence type="ECO:0000313" key="9">
    <source>
        <dbReference type="EMBL" id="OQR71912.1"/>
    </source>
</evidence>
<dbReference type="FunCoup" id="A0A1V9XEY5">
    <property type="interactions" value="1732"/>
</dbReference>
<comment type="similarity">
    <text evidence="2">Belongs to the MESD family.</text>
</comment>
<dbReference type="OrthoDB" id="75833at2759"/>
<evidence type="ECO:0000256" key="6">
    <source>
        <dbReference type="ARBA" id="ARBA00023186"/>
    </source>
</evidence>
<keyword evidence="5" id="KW-0256">Endoplasmic reticulum</keyword>
<dbReference type="EMBL" id="MNPL01013132">
    <property type="protein sequence ID" value="OQR71912.1"/>
    <property type="molecule type" value="Genomic_DNA"/>
</dbReference>
<dbReference type="Pfam" id="PF10185">
    <property type="entry name" value="Mesd"/>
    <property type="match status" value="1"/>
</dbReference>
<evidence type="ECO:0000256" key="4">
    <source>
        <dbReference type="ARBA" id="ARBA00022729"/>
    </source>
</evidence>
<evidence type="ECO:0000256" key="2">
    <source>
        <dbReference type="ARBA" id="ARBA00011068"/>
    </source>
</evidence>
<keyword evidence="10" id="KW-1185">Reference proteome</keyword>
<evidence type="ECO:0000256" key="7">
    <source>
        <dbReference type="SAM" id="MobiDB-lite"/>
    </source>
</evidence>
<dbReference type="PANTHER" id="PTHR17600:SF2">
    <property type="entry name" value="LRP CHAPERONE MESD"/>
    <property type="match status" value="1"/>
</dbReference>
<dbReference type="Gene3D" id="3.30.70.260">
    <property type="match status" value="1"/>
</dbReference>
<feature type="compositionally biased region" description="Acidic residues" evidence="7">
    <location>
        <begin position="46"/>
        <end position="58"/>
    </location>
</feature>
<evidence type="ECO:0000256" key="1">
    <source>
        <dbReference type="ARBA" id="ARBA00004240"/>
    </source>
</evidence>